<evidence type="ECO:0000313" key="2">
    <source>
        <dbReference type="Proteomes" id="UP000503264"/>
    </source>
</evidence>
<protein>
    <submittedName>
        <fullName evidence="1">Uncharacterized protein</fullName>
    </submittedName>
</protein>
<name>A0A6G5QE24_9BACT</name>
<dbReference type="EMBL" id="CP012542">
    <property type="protein sequence ID" value="QCD43935.1"/>
    <property type="molecule type" value="Genomic_DNA"/>
</dbReference>
<dbReference type="Proteomes" id="UP000503264">
    <property type="component" value="Chromosome"/>
</dbReference>
<keyword evidence="2" id="KW-1185">Reference proteome</keyword>
<organism evidence="1 2">
    <name type="scientific">Campylobacter mucosalis CCUG 21559</name>
    <dbReference type="NCBI Taxonomy" id="1032067"/>
    <lineage>
        <taxon>Bacteria</taxon>
        <taxon>Pseudomonadati</taxon>
        <taxon>Campylobacterota</taxon>
        <taxon>Epsilonproteobacteria</taxon>
        <taxon>Campylobacterales</taxon>
        <taxon>Campylobacteraceae</taxon>
        <taxon>Campylobacter</taxon>
    </lineage>
</organism>
<evidence type="ECO:0000313" key="1">
    <source>
        <dbReference type="EMBL" id="QCD43935.1"/>
    </source>
</evidence>
<dbReference type="AlphaFoldDB" id="A0A6G5QE24"/>
<accession>A0A6G5QE24</accession>
<dbReference type="RefSeq" id="WP_171993246.1">
    <property type="nucleotide sequence ID" value="NZ_CP012542.1"/>
</dbReference>
<proteinExistence type="predicted"/>
<sequence length="173" mass="20041">MSEIRLIPAELKLEFERDGSSDESFAREFNAITQNDEDPLGAWLKRAKAKGETKDSDQVLLTLVTELHRKFDELNERLSGKTKDRIKLTGKADIDSVGFEYIHSNEDVFDKDDVYYGRIALPIFPKRVMAIYLYAIDTKTCKITKMHEDDESDWNAYVTARERVMIRQIRANS</sequence>
<reference evidence="1 2" key="1">
    <citation type="submission" date="2016-07" db="EMBL/GenBank/DDBJ databases">
        <title>Comparative genomics of the Campylobacter concisus group.</title>
        <authorList>
            <person name="Miller W.G."/>
            <person name="Yee E."/>
            <person name="Chapman M.H."/>
            <person name="Huynh S."/>
            <person name="Bono J.L."/>
            <person name="On S.L.W."/>
            <person name="StLeger J."/>
            <person name="Foster G."/>
            <person name="Parker C.T."/>
        </authorList>
    </citation>
    <scope>NUCLEOTIDE SEQUENCE [LARGE SCALE GENOMIC DNA]</scope>
    <source>
        <strain evidence="1 2">CCUG 21559</strain>
    </source>
</reference>
<gene>
    <name evidence="1" type="ORF">CMUC_0115</name>
</gene>